<feature type="domain" description="Nudix hydrolase" evidence="5">
    <location>
        <begin position="7"/>
        <end position="136"/>
    </location>
</feature>
<comment type="cofactor">
    <cofactor evidence="1">
        <name>Mg(2+)</name>
        <dbReference type="ChEBI" id="CHEBI:18420"/>
    </cofactor>
</comment>
<organism evidence="6 7">
    <name type="scientific">Yinghuangia soli</name>
    <dbReference type="NCBI Taxonomy" id="2908204"/>
    <lineage>
        <taxon>Bacteria</taxon>
        <taxon>Bacillati</taxon>
        <taxon>Actinomycetota</taxon>
        <taxon>Actinomycetes</taxon>
        <taxon>Kitasatosporales</taxon>
        <taxon>Streptomycetaceae</taxon>
        <taxon>Yinghuangia</taxon>
    </lineage>
</organism>
<dbReference type="PANTHER" id="PTHR43046:SF16">
    <property type="entry name" value="ADP-RIBOSE PYROPHOSPHATASE YJHB-RELATED"/>
    <property type="match status" value="1"/>
</dbReference>
<dbReference type="InterPro" id="IPR000086">
    <property type="entry name" value="NUDIX_hydrolase_dom"/>
</dbReference>
<reference evidence="6" key="1">
    <citation type="submission" date="2022-01" db="EMBL/GenBank/DDBJ databases">
        <title>Genome-Based Taxonomic Classification of the Phylum Actinobacteria.</title>
        <authorList>
            <person name="Gao Y."/>
        </authorList>
    </citation>
    <scope>NUCLEOTIDE SEQUENCE</scope>
    <source>
        <strain evidence="6">KLBMP 8922</strain>
    </source>
</reference>
<dbReference type="SUPFAM" id="SSF55811">
    <property type="entry name" value="Nudix"/>
    <property type="match status" value="1"/>
</dbReference>
<name>A0AA41Q568_9ACTN</name>
<accession>A0AA41Q568</accession>
<comment type="caution">
    <text evidence="6">The sequence shown here is derived from an EMBL/GenBank/DDBJ whole genome shotgun (WGS) entry which is preliminary data.</text>
</comment>
<dbReference type="PANTHER" id="PTHR43046">
    <property type="entry name" value="GDP-MANNOSE MANNOSYL HYDROLASE"/>
    <property type="match status" value="1"/>
</dbReference>
<dbReference type="EMBL" id="JAKFHA010000026">
    <property type="protein sequence ID" value="MCF2531790.1"/>
    <property type="molecule type" value="Genomic_DNA"/>
</dbReference>
<dbReference type="PROSITE" id="PS51462">
    <property type="entry name" value="NUDIX"/>
    <property type="match status" value="1"/>
</dbReference>
<dbReference type="Proteomes" id="UP001165378">
    <property type="component" value="Unassembled WGS sequence"/>
</dbReference>
<gene>
    <name evidence="6" type="ORF">LZ495_31865</name>
</gene>
<evidence type="ECO:0000313" key="7">
    <source>
        <dbReference type="Proteomes" id="UP001165378"/>
    </source>
</evidence>
<dbReference type="Pfam" id="PF00293">
    <property type="entry name" value="NUDIX"/>
    <property type="match status" value="1"/>
</dbReference>
<evidence type="ECO:0000256" key="2">
    <source>
        <dbReference type="ARBA" id="ARBA00005582"/>
    </source>
</evidence>
<dbReference type="RefSeq" id="WP_235056436.1">
    <property type="nucleotide sequence ID" value="NZ_JAKFHA010000026.1"/>
</dbReference>
<sequence length="146" mass="16185">MGDRTASTVIDVHIILRNQDRILLSQRGGPYCHGQWHVPSGKLDTGETVLDAAVREAWEEAGVAIDPGDLRLVHTVHHQGPDVPDRIGLFFEATRWHGEPDNREPNKCLALEWFAIHNLPSELIPYPAAGIRGYLDDTGGISVHGW</sequence>
<dbReference type="PRINTS" id="PR00502">
    <property type="entry name" value="NUDIXFAMILY"/>
</dbReference>
<proteinExistence type="inferred from homology"/>
<keyword evidence="3 4" id="KW-0378">Hydrolase</keyword>
<protein>
    <submittedName>
        <fullName evidence="6">NUDIX domain-containing protein</fullName>
    </submittedName>
</protein>
<evidence type="ECO:0000259" key="5">
    <source>
        <dbReference type="PROSITE" id="PS51462"/>
    </source>
</evidence>
<dbReference type="GO" id="GO:0016787">
    <property type="term" value="F:hydrolase activity"/>
    <property type="evidence" value="ECO:0007669"/>
    <property type="project" value="UniProtKB-KW"/>
</dbReference>
<dbReference type="InterPro" id="IPR020476">
    <property type="entry name" value="Nudix_hydrolase"/>
</dbReference>
<dbReference type="PROSITE" id="PS00893">
    <property type="entry name" value="NUDIX_BOX"/>
    <property type="match status" value="1"/>
</dbReference>
<evidence type="ECO:0000313" key="6">
    <source>
        <dbReference type="EMBL" id="MCF2531790.1"/>
    </source>
</evidence>
<evidence type="ECO:0000256" key="4">
    <source>
        <dbReference type="RuleBase" id="RU003476"/>
    </source>
</evidence>
<keyword evidence="7" id="KW-1185">Reference proteome</keyword>
<dbReference type="InterPro" id="IPR020084">
    <property type="entry name" value="NUDIX_hydrolase_CS"/>
</dbReference>
<evidence type="ECO:0000256" key="1">
    <source>
        <dbReference type="ARBA" id="ARBA00001946"/>
    </source>
</evidence>
<dbReference type="Gene3D" id="3.90.79.10">
    <property type="entry name" value="Nucleoside Triphosphate Pyrophosphohydrolase"/>
    <property type="match status" value="1"/>
</dbReference>
<dbReference type="AlphaFoldDB" id="A0AA41Q568"/>
<dbReference type="InterPro" id="IPR015797">
    <property type="entry name" value="NUDIX_hydrolase-like_dom_sf"/>
</dbReference>
<evidence type="ECO:0000256" key="3">
    <source>
        <dbReference type="ARBA" id="ARBA00022801"/>
    </source>
</evidence>
<comment type="similarity">
    <text evidence="2 4">Belongs to the Nudix hydrolase family.</text>
</comment>
<dbReference type="CDD" id="cd04683">
    <property type="entry name" value="NUDIX_Hydrolase"/>
    <property type="match status" value="1"/>
</dbReference>